<protein>
    <recommendedName>
        <fullName evidence="5">Pentatricopeptide repeat-containing protein</fullName>
    </recommendedName>
</protein>
<proteinExistence type="inferred from homology"/>
<gene>
    <name evidence="3" type="ORF">INT47_003298</name>
</gene>
<keyword evidence="4" id="KW-1185">Reference proteome</keyword>
<evidence type="ECO:0000313" key="3">
    <source>
        <dbReference type="EMBL" id="KAG2210313.1"/>
    </source>
</evidence>
<evidence type="ECO:0000256" key="2">
    <source>
        <dbReference type="PROSITE-ProRule" id="PRU00708"/>
    </source>
</evidence>
<evidence type="ECO:0008006" key="5">
    <source>
        <dbReference type="Google" id="ProtNLM"/>
    </source>
</evidence>
<dbReference type="InterPro" id="IPR011990">
    <property type="entry name" value="TPR-like_helical_dom_sf"/>
</dbReference>
<dbReference type="PROSITE" id="PS51375">
    <property type="entry name" value="PPR"/>
    <property type="match status" value="1"/>
</dbReference>
<dbReference type="Gene3D" id="1.25.40.10">
    <property type="entry name" value="Tetratricopeptide repeat domain"/>
    <property type="match status" value="3"/>
</dbReference>
<dbReference type="PANTHER" id="PTHR46128">
    <property type="entry name" value="MITOCHONDRIAL GROUP I INTRON SPLICING FACTOR CCM1"/>
    <property type="match status" value="1"/>
</dbReference>
<dbReference type="Pfam" id="PF13041">
    <property type="entry name" value="PPR_2"/>
    <property type="match status" value="2"/>
</dbReference>
<dbReference type="NCBIfam" id="TIGR00756">
    <property type="entry name" value="PPR"/>
    <property type="match status" value="2"/>
</dbReference>
<name>A0A8H7RIL3_9FUNG</name>
<dbReference type="Proteomes" id="UP000603453">
    <property type="component" value="Unassembled WGS sequence"/>
</dbReference>
<dbReference type="InterPro" id="IPR050872">
    <property type="entry name" value="PPR_P_subfamily"/>
</dbReference>
<sequence>MVLRSCLCYKKCPAFVSHRIIQQPKAILTAKTQYPVTLYSRQPQQRMFITTPIRTTKPSAPLAPPPSLQKPITTTLDDTLRRALNNELTKKQTKSFYQRLATSKDTYRLISPYLEGYDSVRKALLEASGYWSVKKIQEIMSLCDVQHVKWRLDLLGQLLSAYVFNRKLDTLLVTLPTSGSLTSILPFYNAVISKCAKQKEYEHVQQVLDLMKQRSVGPDIATFNILTRMKISKEPLTPEQTLDIYKDMVSLGIQPNQATFNTFLKNACNRQHWDSLNNWLDLMEKDGIEANPITSRILFKSYVEFPSNVQISEAFDRVSKAVPINGRERFLNTGVTSLLKIKETGAAMDLLDKAFALEEPVSVYTYNLLMQTLCMDGKFETAHGVLDSMIQDKDNIPQPDIVSFTTVMQGLVRSSQHTELGQLNRLYQKLLDQGLRTNHVLDSVVLYGLVRSDGNKNLAKVKSMFEMIMANRQSDKLPRQRTDTRLDEIRIYNMMMDFYFLHYHHSDTHRHQTPTEPFALLRDAVEHKKLKPTVTTLNILVRGLAILNKDLNGAEKMVTILKEKGVEMNEKTVWYLTKTAYDQGQMARARQWIETYELNSHQPIKGSGLIHLKSILTKWDKKEA</sequence>
<evidence type="ECO:0000313" key="4">
    <source>
        <dbReference type="Proteomes" id="UP000603453"/>
    </source>
</evidence>
<dbReference type="Pfam" id="PF13812">
    <property type="entry name" value="PPR_3"/>
    <property type="match status" value="1"/>
</dbReference>
<dbReference type="InterPro" id="IPR002885">
    <property type="entry name" value="PPR_rpt"/>
</dbReference>
<comment type="similarity">
    <text evidence="1">Belongs to the PPR family. P subfamily.</text>
</comment>
<dbReference type="PANTHER" id="PTHR46128:SF211">
    <property type="entry name" value="PENTACOTRIPEPTIDE-REPEAT REGION OF PRORP DOMAIN-CONTAINING PROTEIN"/>
    <property type="match status" value="1"/>
</dbReference>
<accession>A0A8H7RIL3</accession>
<dbReference type="AlphaFoldDB" id="A0A8H7RIL3"/>
<reference evidence="3" key="1">
    <citation type="submission" date="2020-12" db="EMBL/GenBank/DDBJ databases">
        <title>Metabolic potential, ecology and presence of endohyphal bacteria is reflected in genomic diversity of Mucoromycotina.</title>
        <authorList>
            <person name="Muszewska A."/>
            <person name="Okrasinska A."/>
            <person name="Steczkiewicz K."/>
            <person name="Drgas O."/>
            <person name="Orlowska M."/>
            <person name="Perlinska-Lenart U."/>
            <person name="Aleksandrzak-Piekarczyk T."/>
            <person name="Szatraj K."/>
            <person name="Zielenkiewicz U."/>
            <person name="Pilsyk S."/>
            <person name="Malc E."/>
            <person name="Mieczkowski P."/>
            <person name="Kruszewska J.S."/>
            <person name="Biernat P."/>
            <person name="Pawlowska J."/>
        </authorList>
    </citation>
    <scope>NUCLEOTIDE SEQUENCE</scope>
    <source>
        <strain evidence="3">WA0000017839</strain>
    </source>
</reference>
<dbReference type="EMBL" id="JAEPRD010000012">
    <property type="protein sequence ID" value="KAG2210313.1"/>
    <property type="molecule type" value="Genomic_DNA"/>
</dbReference>
<comment type="caution">
    <text evidence="3">The sequence shown here is derived from an EMBL/GenBank/DDBJ whole genome shotgun (WGS) entry which is preliminary data.</text>
</comment>
<dbReference type="OrthoDB" id="185373at2759"/>
<feature type="repeat" description="PPR" evidence="2">
    <location>
        <begin position="362"/>
        <end position="392"/>
    </location>
</feature>
<organism evidence="3 4">
    <name type="scientific">Mucor saturninus</name>
    <dbReference type="NCBI Taxonomy" id="64648"/>
    <lineage>
        <taxon>Eukaryota</taxon>
        <taxon>Fungi</taxon>
        <taxon>Fungi incertae sedis</taxon>
        <taxon>Mucoromycota</taxon>
        <taxon>Mucoromycotina</taxon>
        <taxon>Mucoromycetes</taxon>
        <taxon>Mucorales</taxon>
        <taxon>Mucorineae</taxon>
        <taxon>Mucoraceae</taxon>
        <taxon>Mucor</taxon>
    </lineage>
</organism>
<evidence type="ECO:0000256" key="1">
    <source>
        <dbReference type="ARBA" id="ARBA00007626"/>
    </source>
</evidence>